<keyword evidence="3" id="KW-1185">Reference proteome</keyword>
<comment type="caution">
    <text evidence="2">The sequence shown here is derived from an EMBL/GenBank/DDBJ whole genome shotgun (WGS) entry which is preliminary data.</text>
</comment>
<dbReference type="HOGENOM" id="CLU_238972_0_0_1"/>
<feature type="region of interest" description="Disordered" evidence="1">
    <location>
        <begin position="1734"/>
        <end position="1765"/>
    </location>
</feature>
<dbReference type="eggNOG" id="ENOG502TEJY">
    <property type="taxonomic scope" value="Eukaryota"/>
</dbReference>
<protein>
    <submittedName>
        <fullName evidence="2">Uncharacterized protein</fullName>
    </submittedName>
</protein>
<organism evidence="2 3">
    <name type="scientific">Byssochlamys spectabilis (strain No. 5 / NBRC 109023)</name>
    <name type="common">Paecilomyces variotii</name>
    <dbReference type="NCBI Taxonomy" id="1356009"/>
    <lineage>
        <taxon>Eukaryota</taxon>
        <taxon>Fungi</taxon>
        <taxon>Dikarya</taxon>
        <taxon>Ascomycota</taxon>
        <taxon>Pezizomycotina</taxon>
        <taxon>Eurotiomycetes</taxon>
        <taxon>Eurotiomycetidae</taxon>
        <taxon>Eurotiales</taxon>
        <taxon>Thermoascaceae</taxon>
        <taxon>Paecilomyces</taxon>
    </lineage>
</organism>
<dbReference type="Proteomes" id="UP000018001">
    <property type="component" value="Unassembled WGS sequence"/>
</dbReference>
<sequence length="1765" mass="190807">MDSISEPTPPQSPLFRIVTDTANDTTKYLIAYRAATLLPASGTNIPSSAYAGTVGIKISDSRHVSTNIEVHAEDVYIYAGSHFKFPPGRAKNAQSKDSSAPYDQPKSVTLMAHRIFSIPNPAAPGGDIQIDCSGADADTSSLSYKPGDAGPNGSDGLIKYNTFQYRIVGRMGDLMYTGGGDWEVHAATAGGKGDNGANGTNGTNGGKITIAGSLIALNGTPTTLYLNVSAGRGSRGLSGGEGGNAGTIQVHDDGYEADQRLSEHESQFAHFAQPRPDIRQLVAPGGPGGNGGSCGINGSGGRIVSVLTTDGLFNPKFSANSPTDGAVAGGPAGQGGLDSAYPGKSKDAFIAAQSGSAGQSYKGALSVGQLVTTSPPPDTKTLSQSPLPDPVQLIMVVQRLNFEYYMYYGSQVYAAATVADQQAKAFSDSVAWLSTTVQQYDETFPLAKPSLNLPPTVESFKRAFAQLLARMKCLSDVYGNSFNYVPDPTVALKDVEKEVSNWKAVEDRLRAAMNVLVNRQDSGADLSAKIGAIGDQEDQLNEQINTRKDQLEHQYTTIHDLQNALGQKKKDLEEDLKDVWAKASSFFGCSGVSQVLSAGGSVLNLVYSLSSKCSLSGLAVFAGPEAGAAYAVGSVVSVGAAGMNVQSGVEPDDPTIHKDAIENKLDNIEAGLDLVTLQKRIQQSVDGSSILDEKEISGLVDLIVTERSQFLQLCNSYFDDKKIPGLSATKVAFDDFLNMAQEQNLAIHKYNQLVVQYEKTKIDADTAAMNNDILRNAASQLSTADLDLLYAYYLGAVTAQKSHALESLYHGVRAYNCASMSYSKAFKSMTALESFDNVDSDTLKTALTAALQTEIVHFQDGLKDFTLHTNRTVSINPQNHPILFNQFKNDHSMAWYPTPEDQTLWSLDRNFFDIRLSDFQVILIGAESAPVDGVNHQLIDILLEFGSTFIVVDEASKSHEFQQPATTTTFSYNYKDPNSQNVADYTVSSSRNPYLTEFKYSDSNGPYSPFPLSSPFTRWGLSVDPSAVIIDHIQEVRIIMDVFCRSRGHAKPAVAFNISNGVAKVDTAGSDDILEEAELPQRAFVRVGVPTGIFRTIVRQYLFRLNTRLSMRGTIIAGGISTAGVFGNAVSSMFPQVGERIQLSFTSIRAPWAAAYGDTPEKQAKAIVGSTDDIAKRQGVQLEYASTLSKLADAALADGKPRDGANFSSYKNTDDGHEAYVAGIKNVGKDTAARLMDPKQGIFAMIKSFPNEVVTILSPEHSVALLKATDKVKYMKDNYEAIKWAEQDMIERGVDPTGCVVQLSGSSFIGINSVDSFQKGGVQITSFVAVTTDTHALDGKNTWMMIQNQNRPEEVLFSNVLIGNHTIRPMDWVNCTMGDRLMETMRRTTPYYFEAKDRSLRVLEVVAEKEPALLAMHLKFNMFDTAFGDFGVEMRHFMGTNTVYGPSEEVYNTQGHELNLTNDVILSADLPTAPKGTASGAYIDGLSFNVVDNIVLQDSSTAGSSLLNPISTEQQSVAAQVVDKITKYNRSEDVVNKLKGDVSSIVEDQVTGRLSDTSVAPPAPSALYDNLSFSTTFTEAASGVVSDALMDGDTVAAVADELYNHQAFSNLKATGNIDLASRVAVETSYRRTVLESLKPNGIIRTWSFQRLISLLTPRVKPLDINSVVDASLKNYQSTLTTINKLNANIAQMAAGDPRVKEANEELRQAEFAIVDAEQAIKDAHELMDLKQNAEQRQAELAKEEQYQRSSIFEEGSDIKDKGENK</sequence>
<evidence type="ECO:0000313" key="3">
    <source>
        <dbReference type="Proteomes" id="UP000018001"/>
    </source>
</evidence>
<dbReference type="EMBL" id="BAUL01000100">
    <property type="protein sequence ID" value="GAD94724.1"/>
    <property type="molecule type" value="Genomic_DNA"/>
</dbReference>
<gene>
    <name evidence="2" type="ORF">PVAR5_3353</name>
</gene>
<accession>V5FCK1</accession>
<feature type="compositionally biased region" description="Basic and acidic residues" evidence="1">
    <location>
        <begin position="1756"/>
        <end position="1765"/>
    </location>
</feature>
<dbReference type="OrthoDB" id="5431253at2759"/>
<feature type="compositionally biased region" description="Basic and acidic residues" evidence="1">
    <location>
        <begin position="1734"/>
        <end position="1746"/>
    </location>
</feature>
<name>V5FCK1_BYSSN</name>
<reference evidence="3" key="1">
    <citation type="journal article" date="2014" name="Genome Announc.">
        <title>Draft genome sequence of the formaldehyde-resistant fungus Byssochlamys spectabilis No. 5 (anamorph Paecilomyces variotii No. 5) (NBRC109023).</title>
        <authorList>
            <person name="Oka T."/>
            <person name="Ekino K."/>
            <person name="Fukuda K."/>
            <person name="Nomura Y."/>
        </authorList>
    </citation>
    <scope>NUCLEOTIDE SEQUENCE [LARGE SCALE GENOMIC DNA]</scope>
    <source>
        <strain evidence="3">No. 5 / NBRC 109023</strain>
    </source>
</reference>
<evidence type="ECO:0000313" key="2">
    <source>
        <dbReference type="EMBL" id="GAD94724.1"/>
    </source>
</evidence>
<proteinExistence type="predicted"/>
<dbReference type="InParanoid" id="V5FCK1"/>
<evidence type="ECO:0000256" key="1">
    <source>
        <dbReference type="SAM" id="MobiDB-lite"/>
    </source>
</evidence>